<name>A0A1Y2FQU3_PROLT</name>
<evidence type="ECO:0000259" key="2">
    <source>
        <dbReference type="Pfam" id="PF00582"/>
    </source>
</evidence>
<evidence type="ECO:0000256" key="1">
    <source>
        <dbReference type="SAM" id="MobiDB-lite"/>
    </source>
</evidence>
<dbReference type="Gene3D" id="3.40.50.620">
    <property type="entry name" value="HUPs"/>
    <property type="match status" value="1"/>
</dbReference>
<dbReference type="Proteomes" id="UP000193685">
    <property type="component" value="Unassembled WGS sequence"/>
</dbReference>
<dbReference type="Pfam" id="PF00582">
    <property type="entry name" value="Usp"/>
    <property type="match status" value="1"/>
</dbReference>
<dbReference type="InterPro" id="IPR006016">
    <property type="entry name" value="UspA"/>
</dbReference>
<dbReference type="PANTHER" id="PTHR46100:SF4">
    <property type="entry name" value="USPA DOMAIN-CONTAINING PROTEIN"/>
    <property type="match status" value="1"/>
</dbReference>
<dbReference type="InterPro" id="IPR014729">
    <property type="entry name" value="Rossmann-like_a/b/a_fold"/>
</dbReference>
<organism evidence="3 4">
    <name type="scientific">Protomyces lactucae-debilis</name>
    <dbReference type="NCBI Taxonomy" id="2754530"/>
    <lineage>
        <taxon>Eukaryota</taxon>
        <taxon>Fungi</taxon>
        <taxon>Dikarya</taxon>
        <taxon>Ascomycota</taxon>
        <taxon>Taphrinomycotina</taxon>
        <taxon>Taphrinomycetes</taxon>
        <taxon>Taphrinales</taxon>
        <taxon>Protomycetaceae</taxon>
        <taxon>Protomyces</taxon>
    </lineage>
</organism>
<dbReference type="InterPro" id="IPR006015">
    <property type="entry name" value="Universal_stress_UspA"/>
</dbReference>
<feature type="domain" description="UspA" evidence="2">
    <location>
        <begin position="349"/>
        <end position="484"/>
    </location>
</feature>
<dbReference type="OMA" id="HALEWAT"/>
<evidence type="ECO:0000313" key="3">
    <source>
        <dbReference type="EMBL" id="ORY85694.1"/>
    </source>
</evidence>
<feature type="compositionally biased region" description="Acidic residues" evidence="1">
    <location>
        <begin position="198"/>
        <end position="216"/>
    </location>
</feature>
<feature type="region of interest" description="Disordered" evidence="1">
    <location>
        <begin position="82"/>
        <end position="153"/>
    </location>
</feature>
<dbReference type="PANTHER" id="PTHR46100">
    <property type="entry name" value="IMP2'P"/>
    <property type="match status" value="1"/>
</dbReference>
<dbReference type="EMBL" id="MCFI01000004">
    <property type="protein sequence ID" value="ORY85694.1"/>
    <property type="molecule type" value="Genomic_DNA"/>
</dbReference>
<sequence length="516" mass="57014">MVFDAVSRFPSTSIPYSLHKAAPISKRKGRPSQTYSLESAMAEEAREVEALINARDERERQAALASANVARDLAPENYDFSVGGSTSGSSSHRLSAGSSSQRMFMSRKGSHNDRTSRPSFSSSQGRAVSPSGLSTRSSRKSASPTRAADPLHMKGMHRKLTDSAMASSGGLLATLAPSAKMRENQEKERVEKDHDPEAAIESDSSDEQSDDDDEEDKNNTVKSSFVPHRPPMSLAAAAENERLDIIRDHTHNTLSRQNFGGSVPTIVKDNSLAATRKKQIRPNTSFTDDSRAVSVQNSDEDAEEVASGNRDLTILESRRQEAEGRLFCTLQRGDYEACYQKAKRTRQYLIAVDLSPQAKYAIEWAIGTVVRDGDTVRIVHVLDVEEKEDRRTEAQHAETRGASMDDIMVDLKRFLMRTKLEVRCEVEVIHHAAPKHLITEIIDTMDPTLVVIGSRGLGNMTGILLGSFSNYIINKSSAPVMVARKRLRRGGSKKRQIVLPTTVRMVNNRFETAVVD</sequence>
<dbReference type="GeneID" id="63783193"/>
<protein>
    <recommendedName>
        <fullName evidence="2">UspA domain-containing protein</fullName>
    </recommendedName>
</protein>
<feature type="compositionally biased region" description="Basic and acidic residues" evidence="1">
    <location>
        <begin position="180"/>
        <end position="197"/>
    </location>
</feature>
<keyword evidence="4" id="KW-1185">Reference proteome</keyword>
<dbReference type="OrthoDB" id="992776at2759"/>
<evidence type="ECO:0000313" key="4">
    <source>
        <dbReference type="Proteomes" id="UP000193685"/>
    </source>
</evidence>
<proteinExistence type="predicted"/>
<accession>A0A1Y2FQU3</accession>
<dbReference type="AlphaFoldDB" id="A0A1Y2FQU3"/>
<feature type="compositionally biased region" description="Low complexity" evidence="1">
    <location>
        <begin position="82"/>
        <end position="100"/>
    </location>
</feature>
<comment type="caution">
    <text evidence="3">The sequence shown here is derived from an EMBL/GenBank/DDBJ whole genome shotgun (WGS) entry which is preliminary data.</text>
</comment>
<feature type="compositionally biased region" description="Polar residues" evidence="1">
    <location>
        <begin position="117"/>
        <end position="144"/>
    </location>
</feature>
<dbReference type="PRINTS" id="PR01438">
    <property type="entry name" value="UNVRSLSTRESS"/>
</dbReference>
<gene>
    <name evidence="3" type="ORF">BCR37DRAFT_247460</name>
</gene>
<dbReference type="STRING" id="56484.A0A1Y2FQU3"/>
<dbReference type="CDD" id="cd23659">
    <property type="entry name" value="USP_At3g01520-like"/>
    <property type="match status" value="1"/>
</dbReference>
<dbReference type="RefSeq" id="XP_040727176.1">
    <property type="nucleotide sequence ID" value="XM_040866594.1"/>
</dbReference>
<reference evidence="3 4" key="1">
    <citation type="submission" date="2016-07" db="EMBL/GenBank/DDBJ databases">
        <title>Pervasive Adenine N6-methylation of Active Genes in Fungi.</title>
        <authorList>
            <consortium name="DOE Joint Genome Institute"/>
            <person name="Mondo S.J."/>
            <person name="Dannebaum R.O."/>
            <person name="Kuo R.C."/>
            <person name="Labutti K."/>
            <person name="Haridas S."/>
            <person name="Kuo A."/>
            <person name="Salamov A."/>
            <person name="Ahrendt S.R."/>
            <person name="Lipzen A."/>
            <person name="Sullivan W."/>
            <person name="Andreopoulos W.B."/>
            <person name="Clum A."/>
            <person name="Lindquist E."/>
            <person name="Daum C."/>
            <person name="Ramamoorthy G.K."/>
            <person name="Gryganskyi A."/>
            <person name="Culley D."/>
            <person name="Magnuson J.K."/>
            <person name="James T.Y."/>
            <person name="O'Malley M.A."/>
            <person name="Stajich J.E."/>
            <person name="Spatafora J.W."/>
            <person name="Visel A."/>
            <person name="Grigoriev I.V."/>
        </authorList>
    </citation>
    <scope>NUCLEOTIDE SEQUENCE [LARGE SCALE GENOMIC DNA]</scope>
    <source>
        <strain evidence="3 4">12-1054</strain>
    </source>
</reference>
<feature type="region of interest" description="Disordered" evidence="1">
    <location>
        <begin position="175"/>
        <end position="229"/>
    </location>
</feature>
<dbReference type="SUPFAM" id="SSF52402">
    <property type="entry name" value="Adenine nucleotide alpha hydrolases-like"/>
    <property type="match status" value="1"/>
</dbReference>